<dbReference type="Proteomes" id="UP000004367">
    <property type="component" value="Unassembled WGS sequence"/>
</dbReference>
<dbReference type="STRING" id="1089455.MOPEL_069_00390"/>
<keyword evidence="2" id="KW-0812">Transmembrane</keyword>
<proteinExistence type="predicted"/>
<keyword evidence="4" id="KW-1185">Reference proteome</keyword>
<accession>H5URC6</accession>
<keyword evidence="2" id="KW-0472">Membrane</keyword>
<reference evidence="3 4" key="1">
    <citation type="submission" date="2012-02" db="EMBL/GenBank/DDBJ databases">
        <title>Whole genome shotgun sequence of Mobilicoccus pelagius NBRC 104925.</title>
        <authorList>
            <person name="Yoshida Y."/>
            <person name="Hosoyama A."/>
            <person name="Tsuchikane K."/>
            <person name="Katsumata H."/>
            <person name="Yamazaki S."/>
            <person name="Fujita N."/>
        </authorList>
    </citation>
    <scope>NUCLEOTIDE SEQUENCE [LARGE SCALE GENOMIC DNA]</scope>
    <source>
        <strain evidence="3 4">NBRC 104925</strain>
    </source>
</reference>
<dbReference type="EMBL" id="BAFE01000049">
    <property type="protein sequence ID" value="GAB48284.1"/>
    <property type="molecule type" value="Genomic_DNA"/>
</dbReference>
<evidence type="ECO:0000313" key="3">
    <source>
        <dbReference type="EMBL" id="GAB48284.1"/>
    </source>
</evidence>
<protein>
    <submittedName>
        <fullName evidence="3">Uncharacterized protein</fullName>
    </submittedName>
</protein>
<dbReference type="eggNOG" id="ENOG5032N48">
    <property type="taxonomic scope" value="Bacteria"/>
</dbReference>
<gene>
    <name evidence="3" type="ORF">MOPEL_069_00390</name>
</gene>
<evidence type="ECO:0000313" key="4">
    <source>
        <dbReference type="Proteomes" id="UP000004367"/>
    </source>
</evidence>
<organism evidence="3 4">
    <name type="scientific">Mobilicoccus pelagius NBRC 104925</name>
    <dbReference type="NCBI Taxonomy" id="1089455"/>
    <lineage>
        <taxon>Bacteria</taxon>
        <taxon>Bacillati</taxon>
        <taxon>Actinomycetota</taxon>
        <taxon>Actinomycetes</taxon>
        <taxon>Micrococcales</taxon>
        <taxon>Dermatophilaceae</taxon>
        <taxon>Mobilicoccus</taxon>
    </lineage>
</organism>
<feature type="region of interest" description="Disordered" evidence="1">
    <location>
        <begin position="240"/>
        <end position="288"/>
    </location>
</feature>
<name>H5URC6_9MICO</name>
<feature type="transmembrane region" description="Helical" evidence="2">
    <location>
        <begin position="6"/>
        <end position="27"/>
    </location>
</feature>
<keyword evidence="2" id="KW-1133">Transmembrane helix</keyword>
<dbReference type="AlphaFoldDB" id="H5URC6"/>
<sequence length="288" mass="30226">MDDSVVPVVVAVVVIVTIVAVLVAVAMRRRKRRAQLSPAELQRHEECRAADKAVKAARKQHEQAVRAAQRVLKDAQNPAKLAAAGRGNYVTPVEVCLNGNSRSLTPDVTAALDQTGDITAYVTNRSTLTRIVAGGAVAGVGGALVGGLAKKNTHRQIDNRELYLMVLAEGWQEVVKLDPTQGEKARALMQSINVAAPNSPTAHAQQAEAIAAAETALEQVKADTAAVDAALAAREALGEDPMDRFKKNRSTPGQGGAPGMVVLGTDERAGDTPQDVITRQDPAGSDNA</sequence>
<evidence type="ECO:0000256" key="2">
    <source>
        <dbReference type="SAM" id="Phobius"/>
    </source>
</evidence>
<comment type="caution">
    <text evidence="3">The sequence shown here is derived from an EMBL/GenBank/DDBJ whole genome shotgun (WGS) entry which is preliminary data.</text>
</comment>
<evidence type="ECO:0000256" key="1">
    <source>
        <dbReference type="SAM" id="MobiDB-lite"/>
    </source>
</evidence>